<comment type="caution">
    <text evidence="2">The sequence shown here is derived from an EMBL/GenBank/DDBJ whole genome shotgun (WGS) entry which is preliminary data.</text>
</comment>
<dbReference type="InterPro" id="IPR043128">
    <property type="entry name" value="Rev_trsase/Diguanyl_cyclase"/>
</dbReference>
<name>A0ABX1EZY8_9PROT</name>
<dbReference type="PANTHER" id="PTHR46663">
    <property type="entry name" value="DIGUANYLATE CYCLASE DGCT-RELATED"/>
    <property type="match status" value="1"/>
</dbReference>
<gene>
    <name evidence="2" type="ORF">HB662_12750</name>
</gene>
<keyword evidence="3" id="KW-1185">Reference proteome</keyword>
<dbReference type="NCBIfam" id="TIGR00254">
    <property type="entry name" value="GGDEF"/>
    <property type="match status" value="1"/>
</dbReference>
<sequence>MRTTLVTAATCLLLGALLSAITLLRERERLLDAHGAQLAATAGVLARRLDAGLAAWAQDVVLLARFAAFRQDPPNPGAARTLLEDLQARSPEFSWIGFAGTDGRVIAATGGLLEGQDVAARPWFAGGMHGVHLGDVHPAVLLAKLLPASQGGANAYFVDAAAPVVDAAGRVLGVVAGHMNWLWAEGVRQEIMRLGTDRPAPELLVAGSDGRLLLGPEAERGKPVQGEAVARAGDTARRGWVAEDVAVTGFARTRGTADHPGLGWVVLARQDRAAVLAPLWTLGRKLAVGTLGLAALGGLLAGGLVTRFGQALRAIQDGPGGRDPAEELERLAATLRRLRDTAYRDQLTGLLNRAGFAAWREAHTEAEQDCALLMLDLDGFKPINDRLGHAAGDSVLAAIGRWLEGNLRLGDCAVRMGGDEFLICLRGPASMAELAAVEVAARLQMALSEGLPTGHGRLSLGCSIGTAIIPRDGCGIDAGVLHADAELYRVKRQQQRQPEAAGAR</sequence>
<dbReference type="Proteomes" id="UP000765160">
    <property type="component" value="Unassembled WGS sequence"/>
</dbReference>
<dbReference type="RefSeq" id="WP_168050164.1">
    <property type="nucleotide sequence ID" value="NZ_JAATJR010000004.1"/>
</dbReference>
<dbReference type="PANTHER" id="PTHR46663:SF2">
    <property type="entry name" value="GGDEF DOMAIN-CONTAINING PROTEIN"/>
    <property type="match status" value="1"/>
</dbReference>
<dbReference type="InterPro" id="IPR000160">
    <property type="entry name" value="GGDEF_dom"/>
</dbReference>
<dbReference type="EMBL" id="JAAVTX010000004">
    <property type="protein sequence ID" value="NKE45651.1"/>
    <property type="molecule type" value="Genomic_DNA"/>
</dbReference>
<protein>
    <submittedName>
        <fullName evidence="2">Diguanylate cyclase</fullName>
    </submittedName>
</protein>
<reference evidence="2 3" key="1">
    <citation type="submission" date="2020-03" db="EMBL/GenBank/DDBJ databases">
        <title>Roseomonas selenitidurans sp. nov. isolated from soil.</title>
        <authorList>
            <person name="Liu H."/>
        </authorList>
    </citation>
    <scope>NUCLEOTIDE SEQUENCE [LARGE SCALE GENOMIC DNA]</scope>
    <source>
        <strain evidence="2 3">JCM 15073</strain>
    </source>
</reference>
<dbReference type="Gene3D" id="3.30.70.270">
    <property type="match status" value="1"/>
</dbReference>
<dbReference type="CDD" id="cd01949">
    <property type="entry name" value="GGDEF"/>
    <property type="match status" value="1"/>
</dbReference>
<organism evidence="2 3">
    <name type="scientific">Falsiroseomonas frigidaquae</name>
    <dbReference type="NCBI Taxonomy" id="487318"/>
    <lineage>
        <taxon>Bacteria</taxon>
        <taxon>Pseudomonadati</taxon>
        <taxon>Pseudomonadota</taxon>
        <taxon>Alphaproteobacteria</taxon>
        <taxon>Acetobacterales</taxon>
        <taxon>Roseomonadaceae</taxon>
        <taxon>Falsiroseomonas</taxon>
    </lineage>
</organism>
<dbReference type="Pfam" id="PF00990">
    <property type="entry name" value="GGDEF"/>
    <property type="match status" value="1"/>
</dbReference>
<dbReference type="PROSITE" id="PS50887">
    <property type="entry name" value="GGDEF"/>
    <property type="match status" value="1"/>
</dbReference>
<feature type="domain" description="GGDEF" evidence="1">
    <location>
        <begin position="368"/>
        <end position="504"/>
    </location>
</feature>
<evidence type="ECO:0000259" key="1">
    <source>
        <dbReference type="PROSITE" id="PS50887"/>
    </source>
</evidence>
<dbReference type="SUPFAM" id="SSF55073">
    <property type="entry name" value="Nucleotide cyclase"/>
    <property type="match status" value="1"/>
</dbReference>
<proteinExistence type="predicted"/>
<dbReference type="SMART" id="SM00267">
    <property type="entry name" value="GGDEF"/>
    <property type="match status" value="1"/>
</dbReference>
<accession>A0ABX1EZY8</accession>
<evidence type="ECO:0000313" key="2">
    <source>
        <dbReference type="EMBL" id="NKE45651.1"/>
    </source>
</evidence>
<dbReference type="InterPro" id="IPR052163">
    <property type="entry name" value="DGC-Regulatory_Protein"/>
</dbReference>
<evidence type="ECO:0000313" key="3">
    <source>
        <dbReference type="Proteomes" id="UP000765160"/>
    </source>
</evidence>
<dbReference type="InterPro" id="IPR029787">
    <property type="entry name" value="Nucleotide_cyclase"/>
</dbReference>
<dbReference type="Gene3D" id="3.30.450.20">
    <property type="entry name" value="PAS domain"/>
    <property type="match status" value="1"/>
</dbReference>